<dbReference type="STRING" id="1993.SAMN04489713_10160"/>
<evidence type="ECO:0000313" key="4">
    <source>
        <dbReference type="Proteomes" id="UP000183413"/>
    </source>
</evidence>
<sequence>MMVALWIFGPAALFLTLALYVALMGYRTRDLQFRSRMAAPSPAVGRRGPLVNVSVPADRTPPVRPVRTGA</sequence>
<protein>
    <submittedName>
        <fullName evidence="3">Uncharacterized protein</fullName>
    </submittedName>
</protein>
<dbReference type="InParanoid" id="A0A1I4VX86"/>
<feature type="transmembrane region" description="Helical" evidence="2">
    <location>
        <begin position="6"/>
        <end position="26"/>
    </location>
</feature>
<keyword evidence="4" id="KW-1185">Reference proteome</keyword>
<evidence type="ECO:0000256" key="2">
    <source>
        <dbReference type="SAM" id="Phobius"/>
    </source>
</evidence>
<dbReference type="OrthoDB" id="3481922at2"/>
<dbReference type="Proteomes" id="UP000183413">
    <property type="component" value="Unassembled WGS sequence"/>
</dbReference>
<organism evidence="3 4">
    <name type="scientific">Actinomadura madurae</name>
    <dbReference type="NCBI Taxonomy" id="1993"/>
    <lineage>
        <taxon>Bacteria</taxon>
        <taxon>Bacillati</taxon>
        <taxon>Actinomycetota</taxon>
        <taxon>Actinomycetes</taxon>
        <taxon>Streptosporangiales</taxon>
        <taxon>Thermomonosporaceae</taxon>
        <taxon>Actinomadura</taxon>
    </lineage>
</organism>
<keyword evidence="2" id="KW-0472">Membrane</keyword>
<keyword evidence="2" id="KW-1133">Transmembrane helix</keyword>
<feature type="region of interest" description="Disordered" evidence="1">
    <location>
        <begin position="50"/>
        <end position="70"/>
    </location>
</feature>
<evidence type="ECO:0000313" key="3">
    <source>
        <dbReference type="EMBL" id="SFN05812.1"/>
    </source>
</evidence>
<accession>A0A1I4VX86</accession>
<keyword evidence="2" id="KW-0812">Transmembrane</keyword>
<evidence type="ECO:0000256" key="1">
    <source>
        <dbReference type="SAM" id="MobiDB-lite"/>
    </source>
</evidence>
<name>A0A1I4VX86_9ACTN</name>
<dbReference type="RefSeq" id="WP_021596766.1">
    <property type="nucleotide sequence ID" value="NZ_CP083237.1"/>
</dbReference>
<dbReference type="AlphaFoldDB" id="A0A1I4VX86"/>
<proteinExistence type="predicted"/>
<reference evidence="3 4" key="1">
    <citation type="submission" date="2016-10" db="EMBL/GenBank/DDBJ databases">
        <authorList>
            <person name="de Groot N.N."/>
        </authorList>
    </citation>
    <scope>NUCLEOTIDE SEQUENCE [LARGE SCALE GENOMIC DNA]</scope>
    <source>
        <strain evidence="3 4">DSM 43067</strain>
    </source>
</reference>
<gene>
    <name evidence="3" type="ORF">SAMN04489713_10160</name>
</gene>
<dbReference type="GeneID" id="99655879"/>
<dbReference type="EMBL" id="FOVH01000001">
    <property type="protein sequence ID" value="SFN05812.1"/>
    <property type="molecule type" value="Genomic_DNA"/>
</dbReference>